<dbReference type="Pfam" id="PF00098">
    <property type="entry name" value="zf-CCHC"/>
    <property type="match status" value="1"/>
</dbReference>
<protein>
    <recommendedName>
        <fullName evidence="3">CCHC-type domain-containing protein</fullName>
    </recommendedName>
</protein>
<dbReference type="GO" id="GO:0003676">
    <property type="term" value="F:nucleic acid binding"/>
    <property type="evidence" value="ECO:0007669"/>
    <property type="project" value="InterPro"/>
</dbReference>
<organism evidence="4">
    <name type="scientific">Ananas comosus var. bracteatus</name>
    <name type="common">red pineapple</name>
    <dbReference type="NCBI Taxonomy" id="296719"/>
    <lineage>
        <taxon>Eukaryota</taxon>
        <taxon>Viridiplantae</taxon>
        <taxon>Streptophyta</taxon>
        <taxon>Embryophyta</taxon>
        <taxon>Tracheophyta</taxon>
        <taxon>Spermatophyta</taxon>
        <taxon>Magnoliopsida</taxon>
        <taxon>Liliopsida</taxon>
        <taxon>Poales</taxon>
        <taxon>Bromeliaceae</taxon>
        <taxon>Bromelioideae</taxon>
        <taxon>Ananas</taxon>
    </lineage>
</organism>
<reference evidence="4" key="1">
    <citation type="submission" date="2020-07" db="EMBL/GenBank/DDBJ databases">
        <authorList>
            <person name="Lin J."/>
        </authorList>
    </citation>
    <scope>NUCLEOTIDE SEQUENCE</scope>
</reference>
<keyword evidence="1" id="KW-0479">Metal-binding</keyword>
<dbReference type="InterPro" id="IPR032567">
    <property type="entry name" value="RTL1-rel"/>
</dbReference>
<name>A0A6V7Q236_ANACO</name>
<evidence type="ECO:0000256" key="1">
    <source>
        <dbReference type="PROSITE-ProRule" id="PRU00047"/>
    </source>
</evidence>
<accession>A0A6V7Q236</accession>
<dbReference type="GO" id="GO:0008270">
    <property type="term" value="F:zinc ion binding"/>
    <property type="evidence" value="ECO:0007669"/>
    <property type="project" value="UniProtKB-KW"/>
</dbReference>
<dbReference type="Gene3D" id="4.10.60.10">
    <property type="entry name" value="Zinc finger, CCHC-type"/>
    <property type="match status" value="1"/>
</dbReference>
<dbReference type="InterPro" id="IPR001878">
    <property type="entry name" value="Znf_CCHC"/>
</dbReference>
<evidence type="ECO:0000256" key="2">
    <source>
        <dbReference type="SAM" id="MobiDB-lite"/>
    </source>
</evidence>
<keyword evidence="1" id="KW-0863">Zinc-finger</keyword>
<evidence type="ECO:0000259" key="3">
    <source>
        <dbReference type="PROSITE" id="PS50158"/>
    </source>
</evidence>
<dbReference type="PROSITE" id="PS50158">
    <property type="entry name" value="ZF_CCHC"/>
    <property type="match status" value="1"/>
</dbReference>
<dbReference type="InterPro" id="IPR036875">
    <property type="entry name" value="Znf_CCHC_sf"/>
</dbReference>
<keyword evidence="1" id="KW-0862">Zinc</keyword>
<feature type="compositionally biased region" description="Basic and acidic residues" evidence="2">
    <location>
        <begin position="94"/>
        <end position="108"/>
    </location>
</feature>
<feature type="region of interest" description="Disordered" evidence="2">
    <location>
        <begin position="155"/>
        <end position="198"/>
    </location>
</feature>
<gene>
    <name evidence="4" type="ORF">CB5_LOCUS20383</name>
</gene>
<feature type="domain" description="CCHC-type" evidence="3">
    <location>
        <begin position="137"/>
        <end position="152"/>
    </location>
</feature>
<dbReference type="PANTHER" id="PTHR15503:SF45">
    <property type="entry name" value="RNA-DIRECTED DNA POLYMERASE HOMOLOG"/>
    <property type="match status" value="1"/>
</dbReference>
<feature type="region of interest" description="Disordered" evidence="2">
    <location>
        <begin position="94"/>
        <end position="129"/>
    </location>
</feature>
<dbReference type="AlphaFoldDB" id="A0A6V7Q236"/>
<dbReference type="InterPro" id="IPR005162">
    <property type="entry name" value="Retrotrans_gag_dom"/>
</dbReference>
<dbReference type="EMBL" id="LR862131">
    <property type="protein sequence ID" value="CAD1837172.1"/>
    <property type="molecule type" value="Genomic_DNA"/>
</dbReference>
<dbReference type="SMART" id="SM00343">
    <property type="entry name" value="ZnF_C2HC"/>
    <property type="match status" value="1"/>
</dbReference>
<proteinExistence type="predicted"/>
<evidence type="ECO:0000313" key="4">
    <source>
        <dbReference type="EMBL" id="CAD1837172.1"/>
    </source>
</evidence>
<dbReference type="Pfam" id="PF03732">
    <property type="entry name" value="Retrotrans_gag"/>
    <property type="match status" value="1"/>
</dbReference>
<feature type="region of interest" description="Disordered" evidence="2">
    <location>
        <begin position="240"/>
        <end position="259"/>
    </location>
</feature>
<sequence length="259" mass="28915">MFANYFPDTEKRKLQDKLRKLRQGDRTVGEYEREFSHIIDCVPNVVRDDRDRADWFLRVLQLRIYEKVQILKLTTFAEVLDRALWAEHGSTYARGERESMDKERDKGKKQAAGGAGGRSNAKKLEHRPSTCSQREGKCFKCSQPGHLIRECPGWASSAPTAASVPSSPRQLAGLPPAMSAGRASAPRQPKRSRAPSGRVFATQVEEQPAVPDGVVADIILIRGTRARAFVTSRDRYQFGPVRARRTDAERTGPPLSAQG</sequence>
<feature type="compositionally biased region" description="Low complexity" evidence="2">
    <location>
        <begin position="155"/>
        <end position="168"/>
    </location>
</feature>
<dbReference type="SUPFAM" id="SSF57756">
    <property type="entry name" value="Retrovirus zinc finger-like domains"/>
    <property type="match status" value="1"/>
</dbReference>
<dbReference type="PANTHER" id="PTHR15503">
    <property type="entry name" value="LDOC1 RELATED"/>
    <property type="match status" value="1"/>
</dbReference>